<keyword evidence="14" id="KW-1185">Reference proteome</keyword>
<keyword evidence="7" id="KW-0406">Ion transport</keyword>
<dbReference type="AlphaFoldDB" id="A0A9P5YVT9"/>
<comment type="subcellular location">
    <subcellularLocation>
        <location evidence="1">Membrane</location>
        <topology evidence="1">Multi-pass membrane protein</topology>
    </subcellularLocation>
</comment>
<dbReference type="GO" id="GO:1902600">
    <property type="term" value="P:proton transmembrane transport"/>
    <property type="evidence" value="ECO:0007669"/>
    <property type="project" value="InterPro"/>
</dbReference>
<dbReference type="OrthoDB" id="1288932at2759"/>
<dbReference type="Gene3D" id="1.20.1530.20">
    <property type="match status" value="1"/>
</dbReference>
<evidence type="ECO:0000256" key="4">
    <source>
        <dbReference type="ARBA" id="ARBA00022692"/>
    </source>
</evidence>
<dbReference type="EMBL" id="MU155308">
    <property type="protein sequence ID" value="KAF9476053.1"/>
    <property type="molecule type" value="Genomic_DNA"/>
</dbReference>
<protein>
    <recommendedName>
        <fullName evidence="12">Cation/H+ exchanger transmembrane domain-containing protein</fullName>
    </recommendedName>
</protein>
<dbReference type="Proteomes" id="UP000807469">
    <property type="component" value="Unassembled WGS sequence"/>
</dbReference>
<evidence type="ECO:0000256" key="9">
    <source>
        <dbReference type="ARBA" id="ARBA00023201"/>
    </source>
</evidence>
<feature type="transmembrane region" description="Helical" evidence="11">
    <location>
        <begin position="417"/>
        <end position="438"/>
    </location>
</feature>
<keyword evidence="6" id="KW-0915">Sodium</keyword>
<evidence type="ECO:0000256" key="1">
    <source>
        <dbReference type="ARBA" id="ARBA00004141"/>
    </source>
</evidence>
<evidence type="ECO:0000256" key="10">
    <source>
        <dbReference type="SAM" id="MobiDB-lite"/>
    </source>
</evidence>
<dbReference type="GO" id="GO:0015297">
    <property type="term" value="F:antiporter activity"/>
    <property type="evidence" value="ECO:0007669"/>
    <property type="project" value="UniProtKB-KW"/>
</dbReference>
<feature type="transmembrane region" description="Helical" evidence="11">
    <location>
        <begin position="84"/>
        <end position="103"/>
    </location>
</feature>
<sequence>MSHTQGTPLSTTIPTDAQVPYTAPSIPSLLSLLAYLTLLASPTLLSNAFQHPEFSSNTSSNEVNDSTAIYDATKSNASINRASYTLNAGLTLIIPLLLGALFGPSITSNSILSTSTQRSLMDIGYIGVLLLIFEAGVSLDSTSLKLMRSNAGLSTLAALTGVLVPIALSMGIGMGAFGYSCLQAFASGASLSSTSVGTTLVLLSSSSVIVTGKDGPQRMELRKTRVGCVLVCAALLDDIIGLVIAGIIPGLAQSESGGGAQIRWPVIVRPILVSFAFGAGTPVAAKSLRWIIGLPWKDTWHKIPRLLNTRRHGHGATTTSRRSSHSGPRPQVLFVFIILALMSFVAGSAYAGTSELFGAYLAGTFVGYVFEEKADPTNSTDRLNNSPSTSIVANIPLDDLHVGESGWNPAHIAFTAYLQPILVHLLAPLFFASIGAALPIKEMFATHPNAVQVSFTDSASVAGIVNGKASHRVVWRGLVYSVLMVLGKMVVGIWMFVWPDPNAKQRLLQRPNAVRRAFMYLKKLLAVRSLNGLKLALSRQNFQDPNAAWRQEDDSSASISASAELSPMRSALLLGLAMVARGEIALIVAQLARPLLVETAAPSATSTSSMGSETVTSTITPIPDEEPFAVVIWAILVSTVGGALGVGALIASWERKDRMEVVKNQVDASPRASIPTDDILDRKEATSKDDNAETSQLSVV</sequence>
<proteinExistence type="predicted"/>
<dbReference type="PANTHER" id="PTHR43562:SF3">
    <property type="entry name" value="SODIUM ION_PROTON EXCHANGER (EUROFUNG)"/>
    <property type="match status" value="1"/>
</dbReference>
<evidence type="ECO:0000256" key="7">
    <source>
        <dbReference type="ARBA" id="ARBA00023065"/>
    </source>
</evidence>
<evidence type="ECO:0000256" key="11">
    <source>
        <dbReference type="SAM" id="Phobius"/>
    </source>
</evidence>
<feature type="transmembrane region" description="Helical" evidence="11">
    <location>
        <begin position="123"/>
        <end position="144"/>
    </location>
</feature>
<keyword evidence="5 11" id="KW-1133">Transmembrane helix</keyword>
<gene>
    <name evidence="13" type="ORF">BDN70DRAFT_882884</name>
</gene>
<evidence type="ECO:0000256" key="6">
    <source>
        <dbReference type="ARBA" id="ARBA00023053"/>
    </source>
</evidence>
<accession>A0A9P5YVT9</accession>
<dbReference type="GO" id="GO:0016020">
    <property type="term" value="C:membrane"/>
    <property type="evidence" value="ECO:0007669"/>
    <property type="project" value="UniProtKB-SubCell"/>
</dbReference>
<keyword evidence="4 11" id="KW-0812">Transmembrane</keyword>
<evidence type="ECO:0000256" key="3">
    <source>
        <dbReference type="ARBA" id="ARBA00022449"/>
    </source>
</evidence>
<feature type="transmembrane region" description="Helical" evidence="11">
    <location>
        <begin position="264"/>
        <end position="285"/>
    </location>
</feature>
<dbReference type="GO" id="GO:0006814">
    <property type="term" value="P:sodium ion transport"/>
    <property type="evidence" value="ECO:0007669"/>
    <property type="project" value="UniProtKB-KW"/>
</dbReference>
<name>A0A9P5YVT9_9AGAR</name>
<feature type="transmembrane region" description="Helical" evidence="11">
    <location>
        <begin position="185"/>
        <end position="205"/>
    </location>
</feature>
<organism evidence="13 14">
    <name type="scientific">Pholiota conissans</name>
    <dbReference type="NCBI Taxonomy" id="109636"/>
    <lineage>
        <taxon>Eukaryota</taxon>
        <taxon>Fungi</taxon>
        <taxon>Dikarya</taxon>
        <taxon>Basidiomycota</taxon>
        <taxon>Agaricomycotina</taxon>
        <taxon>Agaricomycetes</taxon>
        <taxon>Agaricomycetidae</taxon>
        <taxon>Agaricales</taxon>
        <taxon>Agaricineae</taxon>
        <taxon>Strophariaceae</taxon>
        <taxon>Pholiota</taxon>
    </lineage>
</organism>
<feature type="transmembrane region" description="Helical" evidence="11">
    <location>
        <begin position="156"/>
        <end position="179"/>
    </location>
</feature>
<keyword evidence="8 11" id="KW-0472">Membrane</keyword>
<reference evidence="13" key="1">
    <citation type="submission" date="2020-11" db="EMBL/GenBank/DDBJ databases">
        <authorList>
            <consortium name="DOE Joint Genome Institute"/>
            <person name="Ahrendt S."/>
            <person name="Riley R."/>
            <person name="Andreopoulos W."/>
            <person name="Labutti K."/>
            <person name="Pangilinan J."/>
            <person name="Ruiz-Duenas F.J."/>
            <person name="Barrasa J.M."/>
            <person name="Sanchez-Garcia M."/>
            <person name="Camarero S."/>
            <person name="Miyauchi S."/>
            <person name="Serrano A."/>
            <person name="Linde D."/>
            <person name="Babiker R."/>
            <person name="Drula E."/>
            <person name="Ayuso-Fernandez I."/>
            <person name="Pacheco R."/>
            <person name="Padilla G."/>
            <person name="Ferreira P."/>
            <person name="Barriuso J."/>
            <person name="Kellner H."/>
            <person name="Castanera R."/>
            <person name="Alfaro M."/>
            <person name="Ramirez L."/>
            <person name="Pisabarro A.G."/>
            <person name="Kuo A."/>
            <person name="Tritt A."/>
            <person name="Lipzen A."/>
            <person name="He G."/>
            <person name="Yan M."/>
            <person name="Ng V."/>
            <person name="Cullen D."/>
            <person name="Martin F."/>
            <person name="Rosso M.-N."/>
            <person name="Henrissat B."/>
            <person name="Hibbett D."/>
            <person name="Martinez A.T."/>
            <person name="Grigoriev I.V."/>
        </authorList>
    </citation>
    <scope>NUCLEOTIDE SEQUENCE</scope>
    <source>
        <strain evidence="13">CIRM-BRFM 674</strain>
    </source>
</reference>
<dbReference type="PANTHER" id="PTHR43562">
    <property type="entry name" value="NAPA-TYPE SODIUM/HYDROGEN ANTIPORTER"/>
    <property type="match status" value="1"/>
</dbReference>
<evidence type="ECO:0000256" key="2">
    <source>
        <dbReference type="ARBA" id="ARBA00022448"/>
    </source>
</evidence>
<feature type="transmembrane region" description="Helical" evidence="11">
    <location>
        <begin position="478"/>
        <end position="497"/>
    </location>
</feature>
<feature type="transmembrane region" description="Helical" evidence="11">
    <location>
        <begin position="332"/>
        <end position="351"/>
    </location>
</feature>
<keyword evidence="2" id="KW-0813">Transport</keyword>
<feature type="compositionally biased region" description="Basic and acidic residues" evidence="10">
    <location>
        <begin position="679"/>
        <end position="691"/>
    </location>
</feature>
<feature type="transmembrane region" description="Helical" evidence="11">
    <location>
        <begin position="226"/>
        <end position="252"/>
    </location>
</feature>
<evidence type="ECO:0000259" key="12">
    <source>
        <dbReference type="Pfam" id="PF00999"/>
    </source>
</evidence>
<evidence type="ECO:0000256" key="8">
    <source>
        <dbReference type="ARBA" id="ARBA00023136"/>
    </source>
</evidence>
<evidence type="ECO:0000256" key="5">
    <source>
        <dbReference type="ARBA" id="ARBA00022989"/>
    </source>
</evidence>
<feature type="domain" description="Cation/H+ exchanger transmembrane" evidence="12">
    <location>
        <begin position="95"/>
        <end position="284"/>
    </location>
</feature>
<dbReference type="InterPro" id="IPR038770">
    <property type="entry name" value="Na+/solute_symporter_sf"/>
</dbReference>
<dbReference type="Pfam" id="PF00999">
    <property type="entry name" value="Na_H_Exchanger"/>
    <property type="match status" value="1"/>
</dbReference>
<keyword evidence="3" id="KW-0050">Antiport</keyword>
<keyword evidence="9" id="KW-0739">Sodium transport</keyword>
<dbReference type="InterPro" id="IPR006153">
    <property type="entry name" value="Cation/H_exchanger_TM"/>
</dbReference>
<evidence type="ECO:0000313" key="14">
    <source>
        <dbReference type="Proteomes" id="UP000807469"/>
    </source>
</evidence>
<feature type="region of interest" description="Disordered" evidence="10">
    <location>
        <begin position="672"/>
        <end position="700"/>
    </location>
</feature>
<evidence type="ECO:0000313" key="13">
    <source>
        <dbReference type="EMBL" id="KAF9476053.1"/>
    </source>
</evidence>
<comment type="caution">
    <text evidence="13">The sequence shown here is derived from an EMBL/GenBank/DDBJ whole genome shotgun (WGS) entry which is preliminary data.</text>
</comment>
<feature type="transmembrane region" description="Helical" evidence="11">
    <location>
        <begin position="630"/>
        <end position="653"/>
    </location>
</feature>